<organism evidence="2">
    <name type="scientific">uncultured Caudovirales phage</name>
    <dbReference type="NCBI Taxonomy" id="2100421"/>
    <lineage>
        <taxon>Viruses</taxon>
        <taxon>Duplodnaviria</taxon>
        <taxon>Heunggongvirae</taxon>
        <taxon>Uroviricota</taxon>
        <taxon>Caudoviricetes</taxon>
        <taxon>Peduoviridae</taxon>
        <taxon>Maltschvirus</taxon>
        <taxon>Maltschvirus maltsch</taxon>
    </lineage>
</organism>
<evidence type="ECO:0000313" key="2">
    <source>
        <dbReference type="EMBL" id="CAB5226408.1"/>
    </source>
</evidence>
<dbReference type="EMBL" id="LR798360">
    <property type="protein sequence ID" value="CAB5226408.1"/>
    <property type="molecule type" value="Genomic_DNA"/>
</dbReference>
<name>A0A6J7X5Z3_9CAUD</name>
<feature type="coiled-coil region" evidence="1">
    <location>
        <begin position="6"/>
        <end position="58"/>
    </location>
</feature>
<sequence length="129" mass="15096">MLEEYIKELEEDLKINELNLKDYQLRLPAIKHKWTGRMIRLKSQINQLKKQKDKIKADIMSEIDHTSNVKLTQSVISATADKHSRIQEINLKILEAELVVELLERSEKTLSSCSYDISNIIKIMQLEMT</sequence>
<gene>
    <name evidence="2" type="ORF">UFOVP760_184</name>
</gene>
<reference evidence="2" key="1">
    <citation type="submission" date="2020-05" db="EMBL/GenBank/DDBJ databases">
        <authorList>
            <person name="Chiriac C."/>
            <person name="Salcher M."/>
            <person name="Ghai R."/>
            <person name="Kavagutti S V."/>
        </authorList>
    </citation>
    <scope>NUCLEOTIDE SEQUENCE</scope>
</reference>
<evidence type="ECO:0000256" key="1">
    <source>
        <dbReference type="SAM" id="Coils"/>
    </source>
</evidence>
<proteinExistence type="predicted"/>
<accession>A0A6J7X5Z3</accession>
<keyword evidence="1" id="KW-0175">Coiled coil</keyword>
<protein>
    <submittedName>
        <fullName evidence="2">Uncharacterized protein</fullName>
    </submittedName>
</protein>